<comment type="subcellular location">
    <subcellularLocation>
        <location evidence="1">Cell membrane</location>
        <topology evidence="1">Peripheral membrane protein</topology>
    </subcellularLocation>
</comment>
<dbReference type="Proteomes" id="UP000075288">
    <property type="component" value="Unassembled WGS sequence"/>
</dbReference>
<evidence type="ECO:0000313" key="15">
    <source>
        <dbReference type="Proteomes" id="UP000070376"/>
    </source>
</evidence>
<keyword evidence="5" id="KW-0547">Nucleotide-binding</keyword>
<dbReference type="PROSITE" id="PS50893">
    <property type="entry name" value="ABC_TRANSPORTER_2"/>
    <property type="match status" value="1"/>
</dbReference>
<evidence type="ECO:0000256" key="6">
    <source>
        <dbReference type="ARBA" id="ARBA00022840"/>
    </source>
</evidence>
<keyword evidence="3" id="KW-1003">Cell membrane</keyword>
<dbReference type="AlphaFoldDB" id="A0A133KQ27"/>
<reference evidence="14" key="4">
    <citation type="submission" date="2023-06" db="EMBL/GenBank/DDBJ databases">
        <title>Probiogenomic evaluation and L lactic producing Weizmannia coaggulans BKMTCR2-2 from tree bark.</title>
        <authorList>
            <person name="Mahittikon J."/>
            <person name="Tanasupawat S."/>
        </authorList>
    </citation>
    <scope>NUCLEOTIDE SEQUENCE</scope>
    <source>
        <strain evidence="14">BKMTCR2-2</strain>
    </source>
</reference>
<evidence type="ECO:0000256" key="4">
    <source>
        <dbReference type="ARBA" id="ARBA00022496"/>
    </source>
</evidence>
<dbReference type="Gene3D" id="3.40.50.300">
    <property type="entry name" value="P-loop containing nucleotide triphosphate hydrolases"/>
    <property type="match status" value="1"/>
</dbReference>
<reference evidence="11" key="3">
    <citation type="submission" date="2016-01" db="EMBL/GenBank/DDBJ databases">
        <authorList>
            <person name="Oliw E.H."/>
        </authorList>
    </citation>
    <scope>NUCLEOTIDE SEQUENCE [LARGE SCALE GENOMIC DNA]</scope>
    <source>
        <strain evidence="11">GED7749B</strain>
    </source>
</reference>
<dbReference type="PANTHER" id="PTHR42771">
    <property type="entry name" value="IRON(3+)-HYDROXAMATE IMPORT ATP-BINDING PROTEIN FHUC"/>
    <property type="match status" value="1"/>
</dbReference>
<dbReference type="EMBL" id="JASUZX010000001">
    <property type="protein sequence ID" value="MDL5039580.1"/>
    <property type="molecule type" value="Genomic_DNA"/>
</dbReference>
<reference evidence="15" key="2">
    <citation type="submission" date="2016-01" db="EMBL/GenBank/DDBJ databases">
        <authorList>
            <person name="Mitreva M."/>
            <person name="Pepin K.H."/>
            <person name="Mihindukulasuriya K.A."/>
            <person name="Fulton R."/>
            <person name="Fronick C."/>
            <person name="O'Laughlin M."/>
            <person name="Miner T."/>
            <person name="Herter B."/>
            <person name="Rosa B.A."/>
            <person name="Cordes M."/>
            <person name="Tomlinson C."/>
            <person name="Wollam A."/>
            <person name="Palsikar V.B."/>
            <person name="Mardis E.R."/>
            <person name="Wilson R.K."/>
        </authorList>
    </citation>
    <scope>NUCLEOTIDE SEQUENCE [LARGE SCALE GENOMIC DNA]</scope>
    <source>
        <strain evidence="15">GED7749B</strain>
    </source>
</reference>
<dbReference type="GO" id="GO:0006826">
    <property type="term" value="P:iron ion transport"/>
    <property type="evidence" value="ECO:0007669"/>
    <property type="project" value="UniProtKB-KW"/>
</dbReference>
<evidence type="ECO:0000256" key="9">
    <source>
        <dbReference type="ARBA" id="ARBA00023136"/>
    </source>
</evidence>
<evidence type="ECO:0000256" key="2">
    <source>
        <dbReference type="ARBA" id="ARBA00022448"/>
    </source>
</evidence>
<reference evidence="16 17" key="1">
    <citation type="submission" date="2016-01" db="EMBL/GenBank/DDBJ databases">
        <title>Genome Sequences of Twelve Sporeforming Bacillus Species Isolated from Foods.</title>
        <authorList>
            <person name="Berendsen E.M."/>
            <person name="Wells-Bennik M.H."/>
            <person name="Krawcyk A.O."/>
            <person name="De Jong A."/>
            <person name="Holsappel S."/>
            <person name="Eijlander R.T."/>
            <person name="Kuipers O.P."/>
        </authorList>
    </citation>
    <scope>NUCLEOTIDE SEQUENCE [LARGE SCALE GENOMIC DNA]</scope>
    <source>
        <strain evidence="12 16">B4098</strain>
        <strain evidence="13 17">B4099</strain>
    </source>
</reference>
<sequence length="271" mass="30356">MPKLCAENLKVAYGDHEIIKNLNLNIPAGKMTAIIGPNGCGKSTLLKALARILFPKNGSVYLDGKELARQSTKKIAQKLAILPQSPSVPEGLTVSELVSYGRYPHQKRFGKLNREDWKAIHRALEMTGTEELKDRPVDALSGGQRQRVWIALALAQDTEMILLDEPTTYLDLSHQLEVLELLQELNRMEHRTIVMVLHDLNQAARFADHIVAMKDGEILYEGSPEAVVTAEMMRECFGLDAQIALDPRCKKPVCLSYDLIKPYKEVRAQMA</sequence>
<dbReference type="EMBL" id="LQYG01000055">
    <property type="protein sequence ID" value="KYC62232.1"/>
    <property type="molecule type" value="Genomic_DNA"/>
</dbReference>
<evidence type="ECO:0000313" key="16">
    <source>
        <dbReference type="Proteomes" id="UP000075288"/>
    </source>
</evidence>
<name>A0A133KQ27_HEYCO</name>
<comment type="caution">
    <text evidence="11">The sequence shown here is derived from an EMBL/GenBank/DDBJ whole genome shotgun (WGS) entry which is preliminary data.</text>
</comment>
<dbReference type="PANTHER" id="PTHR42771:SF4">
    <property type="entry name" value="IRON(3+)-HYDROXAMATE IMPORT ATP-BINDING PROTEIN FHUC"/>
    <property type="match status" value="1"/>
</dbReference>
<evidence type="ECO:0000313" key="14">
    <source>
        <dbReference type="EMBL" id="MDL5039580.1"/>
    </source>
</evidence>
<dbReference type="EMBL" id="LRPN01000068">
    <property type="protein sequence ID" value="KWZ81799.1"/>
    <property type="molecule type" value="Genomic_DNA"/>
</dbReference>
<evidence type="ECO:0000313" key="13">
    <source>
        <dbReference type="EMBL" id="KYC71524.1"/>
    </source>
</evidence>
<dbReference type="EMBL" id="LQYI01000027">
    <property type="protein sequence ID" value="KYC71524.1"/>
    <property type="molecule type" value="Genomic_DNA"/>
</dbReference>
<dbReference type="PROSITE" id="PS00211">
    <property type="entry name" value="ABC_TRANSPORTER_1"/>
    <property type="match status" value="1"/>
</dbReference>
<dbReference type="Proteomes" id="UP000075304">
    <property type="component" value="Unassembled WGS sequence"/>
</dbReference>
<dbReference type="CDD" id="cd03214">
    <property type="entry name" value="ABC_Iron-Siderophores_B12_Hemin"/>
    <property type="match status" value="1"/>
</dbReference>
<dbReference type="Proteomes" id="UP000070376">
    <property type="component" value="Unassembled WGS sequence"/>
</dbReference>
<keyword evidence="4" id="KW-0410">Iron transport</keyword>
<evidence type="ECO:0000259" key="10">
    <source>
        <dbReference type="PROSITE" id="PS50893"/>
    </source>
</evidence>
<dbReference type="Pfam" id="PF00005">
    <property type="entry name" value="ABC_tran"/>
    <property type="match status" value="1"/>
</dbReference>
<evidence type="ECO:0000313" key="17">
    <source>
        <dbReference type="Proteomes" id="UP000075304"/>
    </source>
</evidence>
<dbReference type="InterPro" id="IPR027417">
    <property type="entry name" value="P-loop_NTPase"/>
</dbReference>
<dbReference type="FunFam" id="3.40.50.300:FF:000134">
    <property type="entry name" value="Iron-enterobactin ABC transporter ATP-binding protein"/>
    <property type="match status" value="1"/>
</dbReference>
<evidence type="ECO:0000256" key="8">
    <source>
        <dbReference type="ARBA" id="ARBA00023065"/>
    </source>
</evidence>
<evidence type="ECO:0000256" key="7">
    <source>
        <dbReference type="ARBA" id="ARBA00023004"/>
    </source>
</evidence>
<protein>
    <submittedName>
        <fullName evidence="14">ABC transporter ATP-binding protein</fullName>
    </submittedName>
    <submittedName>
        <fullName evidence="11">Ferrichrome ABC transporter, ATP-binding protein FhuC</fullName>
    </submittedName>
</protein>
<evidence type="ECO:0000256" key="3">
    <source>
        <dbReference type="ARBA" id="ARBA00022475"/>
    </source>
</evidence>
<evidence type="ECO:0000313" key="11">
    <source>
        <dbReference type="EMBL" id="KWZ81799.1"/>
    </source>
</evidence>
<dbReference type="PATRIC" id="fig|1398.22.peg.1897"/>
<keyword evidence="9" id="KW-0472">Membrane</keyword>
<organism evidence="11 15">
    <name type="scientific">Heyndrickxia coagulans</name>
    <name type="common">Weizmannia coagulans</name>
    <dbReference type="NCBI Taxonomy" id="1398"/>
    <lineage>
        <taxon>Bacteria</taxon>
        <taxon>Bacillati</taxon>
        <taxon>Bacillota</taxon>
        <taxon>Bacilli</taxon>
        <taxon>Bacillales</taxon>
        <taxon>Bacillaceae</taxon>
        <taxon>Heyndrickxia</taxon>
    </lineage>
</organism>
<dbReference type="RefSeq" id="WP_014096376.1">
    <property type="nucleotide sequence ID" value="NZ_CABJCT010000016.1"/>
</dbReference>
<keyword evidence="8" id="KW-0406">Ion transport</keyword>
<accession>A0A133KQ27</accession>
<dbReference type="GO" id="GO:0016887">
    <property type="term" value="F:ATP hydrolysis activity"/>
    <property type="evidence" value="ECO:0007669"/>
    <property type="project" value="InterPro"/>
</dbReference>
<dbReference type="InterPro" id="IPR003593">
    <property type="entry name" value="AAA+_ATPase"/>
</dbReference>
<dbReference type="GO" id="GO:0005886">
    <property type="term" value="C:plasma membrane"/>
    <property type="evidence" value="ECO:0007669"/>
    <property type="project" value="UniProtKB-SubCell"/>
</dbReference>
<feature type="domain" description="ABC transporter" evidence="10">
    <location>
        <begin position="4"/>
        <end position="240"/>
    </location>
</feature>
<dbReference type="InterPro" id="IPR003439">
    <property type="entry name" value="ABC_transporter-like_ATP-bd"/>
</dbReference>
<gene>
    <name evidence="12" type="ORF">B4098_1014</name>
    <name evidence="13" type="ORF">B4099_1182</name>
    <name evidence="11" type="ORF">HMPREF3213_01894</name>
    <name evidence="14" type="ORF">QN341_00470</name>
</gene>
<dbReference type="InterPro" id="IPR051535">
    <property type="entry name" value="Siderophore_ABC-ATPase"/>
</dbReference>
<dbReference type="SUPFAM" id="SSF52540">
    <property type="entry name" value="P-loop containing nucleoside triphosphate hydrolases"/>
    <property type="match status" value="1"/>
</dbReference>
<dbReference type="Proteomes" id="UP001223084">
    <property type="component" value="Unassembled WGS sequence"/>
</dbReference>
<dbReference type="SMART" id="SM00382">
    <property type="entry name" value="AAA"/>
    <property type="match status" value="1"/>
</dbReference>
<keyword evidence="7" id="KW-0408">Iron</keyword>
<evidence type="ECO:0000256" key="1">
    <source>
        <dbReference type="ARBA" id="ARBA00004202"/>
    </source>
</evidence>
<proteinExistence type="predicted"/>
<keyword evidence="2" id="KW-0813">Transport</keyword>
<dbReference type="GO" id="GO:0005524">
    <property type="term" value="F:ATP binding"/>
    <property type="evidence" value="ECO:0007669"/>
    <property type="project" value="UniProtKB-KW"/>
</dbReference>
<evidence type="ECO:0000313" key="12">
    <source>
        <dbReference type="EMBL" id="KYC62232.1"/>
    </source>
</evidence>
<dbReference type="InterPro" id="IPR017871">
    <property type="entry name" value="ABC_transporter-like_CS"/>
</dbReference>
<evidence type="ECO:0000256" key="5">
    <source>
        <dbReference type="ARBA" id="ARBA00022741"/>
    </source>
</evidence>
<keyword evidence="6 11" id="KW-0067">ATP-binding</keyword>